<dbReference type="GO" id="GO:0005634">
    <property type="term" value="C:nucleus"/>
    <property type="evidence" value="ECO:0007669"/>
    <property type="project" value="TreeGrafter"/>
</dbReference>
<keyword evidence="1 2" id="KW-0694">RNA-binding</keyword>
<dbReference type="HOGENOM" id="CLU_012062_23_3_1"/>
<dbReference type="PANTHER" id="PTHR23236:SF23">
    <property type="entry name" value="RNA-BINDING PROTEIN EEED8.12-RELATED"/>
    <property type="match status" value="1"/>
</dbReference>
<reference evidence="6" key="1">
    <citation type="submission" date="2011-07" db="EMBL/GenBank/DDBJ databases">
        <authorList>
            <consortium name="Caenorhabditis brenneri Sequencing and Analysis Consortium"/>
            <person name="Wilson R.K."/>
        </authorList>
    </citation>
    <scope>NUCLEOTIDE SEQUENCE [LARGE SCALE GENOMIC DNA]</scope>
    <source>
        <strain evidence="6">PB2801</strain>
    </source>
</reference>
<dbReference type="GO" id="GO:0008143">
    <property type="term" value="F:poly(A) binding"/>
    <property type="evidence" value="ECO:0007669"/>
    <property type="project" value="TreeGrafter"/>
</dbReference>
<evidence type="ECO:0000313" key="6">
    <source>
        <dbReference type="Proteomes" id="UP000008068"/>
    </source>
</evidence>
<dbReference type="Pfam" id="PF00076">
    <property type="entry name" value="RRM_1"/>
    <property type="match status" value="1"/>
</dbReference>
<dbReference type="SUPFAM" id="SSF54928">
    <property type="entry name" value="RNA-binding domain, RBD"/>
    <property type="match status" value="1"/>
</dbReference>
<sequence>MKMAANALNCTELKNEIDQERLVLQEMQEKMAEELNRSGKATPPSLEEQKEIDARSIFVGNVDFGSTVDELEAHFKGCGVITRATIPKNKFSQRQKNFAYIEFEDKNSVEMALLMHESIFRDRKIVVTAKRTNVPGMGAGRGRGRGFGGRGGNRGGVIVKYVYVNGPAPGGARGGCRGGRGRGRFAPY</sequence>
<dbReference type="PANTHER" id="PTHR23236">
    <property type="entry name" value="EUKARYOTIC TRANSLATION INITIATION FACTOR 4B/4H"/>
    <property type="match status" value="1"/>
</dbReference>
<dbReference type="InterPro" id="IPR035979">
    <property type="entry name" value="RBD_domain_sf"/>
</dbReference>
<dbReference type="FunCoup" id="G0P6B4">
    <property type="interactions" value="229"/>
</dbReference>
<dbReference type="SMART" id="SM00360">
    <property type="entry name" value="RRM"/>
    <property type="match status" value="1"/>
</dbReference>
<evidence type="ECO:0000256" key="3">
    <source>
        <dbReference type="SAM" id="Coils"/>
    </source>
</evidence>
<dbReference type="eggNOG" id="KOG4209">
    <property type="taxonomic scope" value="Eukaryota"/>
</dbReference>
<evidence type="ECO:0000256" key="1">
    <source>
        <dbReference type="ARBA" id="ARBA00022884"/>
    </source>
</evidence>
<organism evidence="6">
    <name type="scientific">Caenorhabditis brenneri</name>
    <name type="common">Nematode worm</name>
    <dbReference type="NCBI Taxonomy" id="135651"/>
    <lineage>
        <taxon>Eukaryota</taxon>
        <taxon>Metazoa</taxon>
        <taxon>Ecdysozoa</taxon>
        <taxon>Nematoda</taxon>
        <taxon>Chromadorea</taxon>
        <taxon>Rhabditida</taxon>
        <taxon>Rhabditina</taxon>
        <taxon>Rhabditomorpha</taxon>
        <taxon>Rhabditoidea</taxon>
        <taxon>Rhabditidae</taxon>
        <taxon>Peloderinae</taxon>
        <taxon>Caenorhabditis</taxon>
    </lineage>
</organism>
<dbReference type="OMA" id="MALLMHE"/>
<keyword evidence="6" id="KW-1185">Reference proteome</keyword>
<dbReference type="CDD" id="cd12306">
    <property type="entry name" value="RRM_II_PABPs"/>
    <property type="match status" value="1"/>
</dbReference>
<dbReference type="InParanoid" id="G0P6B4"/>
<protein>
    <recommendedName>
        <fullName evidence="4">RRM domain-containing protein</fullName>
    </recommendedName>
</protein>
<name>G0P6B4_CAEBE</name>
<dbReference type="STRING" id="135651.G0P6B4"/>
<evidence type="ECO:0000259" key="4">
    <source>
        <dbReference type="PROSITE" id="PS50102"/>
    </source>
</evidence>
<evidence type="ECO:0000256" key="2">
    <source>
        <dbReference type="PROSITE-ProRule" id="PRU00176"/>
    </source>
</evidence>
<gene>
    <name evidence="5" type="ORF">CAEBREN_09794</name>
</gene>
<feature type="domain" description="RRM" evidence="4">
    <location>
        <begin position="55"/>
        <end position="132"/>
    </location>
</feature>
<dbReference type="OrthoDB" id="4726at2759"/>
<dbReference type="InterPro" id="IPR012677">
    <property type="entry name" value="Nucleotide-bd_a/b_plait_sf"/>
</dbReference>
<dbReference type="Gene3D" id="3.30.70.330">
    <property type="match status" value="1"/>
</dbReference>
<evidence type="ECO:0000313" key="5">
    <source>
        <dbReference type="EMBL" id="EGT46390.1"/>
    </source>
</evidence>
<dbReference type="AlphaFoldDB" id="G0P6B4"/>
<dbReference type="PROSITE" id="PS50102">
    <property type="entry name" value="RRM"/>
    <property type="match status" value="1"/>
</dbReference>
<dbReference type="InterPro" id="IPR000504">
    <property type="entry name" value="RRM_dom"/>
</dbReference>
<feature type="coiled-coil region" evidence="3">
    <location>
        <begin position="10"/>
        <end position="37"/>
    </location>
</feature>
<dbReference type="Proteomes" id="UP000008068">
    <property type="component" value="Unassembled WGS sequence"/>
</dbReference>
<proteinExistence type="predicted"/>
<keyword evidence="3" id="KW-0175">Coiled coil</keyword>
<accession>G0P6B4</accession>
<dbReference type="EMBL" id="GL380096">
    <property type="protein sequence ID" value="EGT46390.1"/>
    <property type="molecule type" value="Genomic_DNA"/>
</dbReference>